<evidence type="ECO:0000313" key="4">
    <source>
        <dbReference type="EMBL" id="MBA8777586.1"/>
    </source>
</evidence>
<dbReference type="GO" id="GO:0005524">
    <property type="term" value="F:ATP binding"/>
    <property type="evidence" value="ECO:0007669"/>
    <property type="project" value="UniProtKB-KW"/>
</dbReference>
<evidence type="ECO:0000313" key="5">
    <source>
        <dbReference type="Proteomes" id="UP000524893"/>
    </source>
</evidence>
<protein>
    <submittedName>
        <fullName evidence="4">ABC transporter ATP-binding protein</fullName>
    </submittedName>
</protein>
<dbReference type="AlphaFoldDB" id="A0A9X0PGY2"/>
<keyword evidence="2 4" id="KW-0067">ATP-binding</keyword>
<evidence type="ECO:0000259" key="3">
    <source>
        <dbReference type="PROSITE" id="PS50893"/>
    </source>
</evidence>
<dbReference type="EMBL" id="JABTCN010000064">
    <property type="protein sequence ID" value="MBA8777586.1"/>
    <property type="molecule type" value="Genomic_DNA"/>
</dbReference>
<feature type="domain" description="ABC transporter" evidence="3">
    <location>
        <begin position="2"/>
        <end position="208"/>
    </location>
</feature>
<accession>A0A9X0PGY2</accession>
<dbReference type="GO" id="GO:0016887">
    <property type="term" value="F:ATP hydrolysis activity"/>
    <property type="evidence" value="ECO:0007669"/>
    <property type="project" value="InterPro"/>
</dbReference>
<keyword evidence="1" id="KW-0547">Nucleotide-binding</keyword>
<dbReference type="Pfam" id="PF00005">
    <property type="entry name" value="ABC_tran"/>
    <property type="match status" value="1"/>
</dbReference>
<dbReference type="InterPro" id="IPR003439">
    <property type="entry name" value="ABC_transporter-like_ATP-bd"/>
</dbReference>
<dbReference type="SMART" id="SM00382">
    <property type="entry name" value="AAA"/>
    <property type="match status" value="1"/>
</dbReference>
<dbReference type="Proteomes" id="UP000524893">
    <property type="component" value="Unassembled WGS sequence"/>
</dbReference>
<dbReference type="PROSITE" id="PS00211">
    <property type="entry name" value="ABC_TRANSPORTER_1"/>
    <property type="match status" value="1"/>
</dbReference>
<sequence>MIELKNIHKSFDKKRILQSFDYIIEQRDFIIIKGASGKGKSSLLNIIGLLEDPDEGHVTFKGKMIRKEKDKLKFRRDDIAYIYQNYGLLENQSVIHNLTLPLNVSKKDTAKIEEVVQMVGLSHLDMKAKVYTCSGGEQQRIAIARAILKNPTLIIADEPTGNLDEDNALNTINLFKALNNNGMTIIMATHDKAFFDVGNKLIDMDTFV</sequence>
<dbReference type="PANTHER" id="PTHR42798">
    <property type="entry name" value="LIPOPROTEIN-RELEASING SYSTEM ATP-BINDING PROTEIN LOLD"/>
    <property type="match status" value="1"/>
</dbReference>
<dbReference type="InterPro" id="IPR017871">
    <property type="entry name" value="ABC_transporter-like_CS"/>
</dbReference>
<dbReference type="InterPro" id="IPR027417">
    <property type="entry name" value="P-loop_NTPase"/>
</dbReference>
<dbReference type="PANTHER" id="PTHR42798:SF4">
    <property type="entry name" value="ABC TRANSPORTER DOMAIN-CONTAINING PROTEIN"/>
    <property type="match status" value="1"/>
</dbReference>
<dbReference type="RefSeq" id="WP_060830438.1">
    <property type="nucleotide sequence ID" value="NZ_JABTCN010000064.1"/>
</dbReference>
<name>A0A9X0PGY2_9STAP</name>
<reference evidence="4 5" key="1">
    <citation type="journal article" date="2020" name="Access Microbiol">
        <title>Isolation and genome sequencing of Staphylococcus schleiferi subspecies coagulans from Antarctic seals.</title>
        <authorList>
            <person name="Foster G."/>
            <person name="Robb A."/>
            <person name="Paterson G.K."/>
        </authorList>
    </citation>
    <scope>NUCLEOTIDE SEQUENCE [LARGE SCALE GENOMIC DNA]</scope>
    <source>
        <strain evidence="4 5">M615/02/4</strain>
    </source>
</reference>
<gene>
    <name evidence="4" type="ORF">HR081_11975</name>
</gene>
<comment type="caution">
    <text evidence="4">The sequence shown here is derived from an EMBL/GenBank/DDBJ whole genome shotgun (WGS) entry which is preliminary data.</text>
</comment>
<organism evidence="4 5">
    <name type="scientific">Staphylococcus coagulans</name>
    <dbReference type="NCBI Taxonomy" id="74706"/>
    <lineage>
        <taxon>Bacteria</taxon>
        <taxon>Bacillati</taxon>
        <taxon>Bacillota</taxon>
        <taxon>Bacilli</taxon>
        <taxon>Bacillales</taxon>
        <taxon>Staphylococcaceae</taxon>
        <taxon>Staphylococcus</taxon>
    </lineage>
</organism>
<dbReference type="SUPFAM" id="SSF52540">
    <property type="entry name" value="P-loop containing nucleoside triphosphate hydrolases"/>
    <property type="match status" value="1"/>
</dbReference>
<dbReference type="Gene3D" id="3.40.50.300">
    <property type="entry name" value="P-loop containing nucleotide triphosphate hydrolases"/>
    <property type="match status" value="1"/>
</dbReference>
<dbReference type="PROSITE" id="PS50893">
    <property type="entry name" value="ABC_TRANSPORTER_2"/>
    <property type="match status" value="1"/>
</dbReference>
<evidence type="ECO:0000256" key="1">
    <source>
        <dbReference type="ARBA" id="ARBA00022741"/>
    </source>
</evidence>
<dbReference type="InterPro" id="IPR003593">
    <property type="entry name" value="AAA+_ATPase"/>
</dbReference>
<evidence type="ECO:0000256" key="2">
    <source>
        <dbReference type="ARBA" id="ARBA00022840"/>
    </source>
</evidence>
<proteinExistence type="predicted"/>